<name>A0A8H7K6L9_BIOOC</name>
<evidence type="ECO:0000256" key="2">
    <source>
        <dbReference type="ARBA" id="ARBA00022679"/>
    </source>
</evidence>
<accession>A0A8H7K6L9</accession>
<keyword evidence="1" id="KW-0489">Methyltransferase</keyword>
<keyword evidence="2" id="KW-0808">Transferase</keyword>
<dbReference type="InterPro" id="IPR016461">
    <property type="entry name" value="COMT-like"/>
</dbReference>
<dbReference type="Pfam" id="PF00891">
    <property type="entry name" value="Methyltransf_2"/>
    <property type="match status" value="1"/>
</dbReference>
<evidence type="ECO:0000259" key="4">
    <source>
        <dbReference type="Pfam" id="PF00891"/>
    </source>
</evidence>
<dbReference type="GO" id="GO:0032259">
    <property type="term" value="P:methylation"/>
    <property type="evidence" value="ECO:0007669"/>
    <property type="project" value="UniProtKB-KW"/>
</dbReference>
<comment type="caution">
    <text evidence="5">The sequence shown here is derived from an EMBL/GenBank/DDBJ whole genome shotgun (WGS) entry which is preliminary data.</text>
</comment>
<evidence type="ECO:0000256" key="3">
    <source>
        <dbReference type="ARBA" id="ARBA00022691"/>
    </source>
</evidence>
<dbReference type="PANTHER" id="PTHR43712:SF5">
    <property type="entry name" value="O-METHYLTRANSFERASE ASQN-RELATED"/>
    <property type="match status" value="1"/>
</dbReference>
<protein>
    <recommendedName>
        <fullName evidence="4">O-methyltransferase C-terminal domain-containing protein</fullName>
    </recommendedName>
</protein>
<dbReference type="EMBL" id="JADCTT010000015">
    <property type="protein sequence ID" value="KAF9744169.1"/>
    <property type="molecule type" value="Genomic_DNA"/>
</dbReference>
<evidence type="ECO:0000256" key="1">
    <source>
        <dbReference type="ARBA" id="ARBA00022603"/>
    </source>
</evidence>
<dbReference type="GO" id="GO:0008171">
    <property type="term" value="F:O-methyltransferase activity"/>
    <property type="evidence" value="ECO:0007669"/>
    <property type="project" value="InterPro"/>
</dbReference>
<sequence>MHFLKRLSRFLACRTMRASVRMIVAPAAVKWAESLKKFPGSEKTGESGFSIANGSQEGFFSSLDKDTKRRTRFAKGQALLMDHPARDPIHLVNSLDWSGKDCPKTVIDIGGSHGRLMEAILRNSPEVQQGVVQDLPGVVDRAIVPKGLEDRMSFEGYDFFTSQERKADVRIFRVILHDWPDADAIRILRNQISVLEVGDWIIFNEGVMEGVIEDKAFQDQMQR</sequence>
<evidence type="ECO:0000313" key="6">
    <source>
        <dbReference type="Proteomes" id="UP000616885"/>
    </source>
</evidence>
<keyword evidence="3" id="KW-0949">S-adenosyl-L-methionine</keyword>
<dbReference type="InterPro" id="IPR029063">
    <property type="entry name" value="SAM-dependent_MTases_sf"/>
</dbReference>
<evidence type="ECO:0000313" key="5">
    <source>
        <dbReference type="EMBL" id="KAF9744169.1"/>
    </source>
</evidence>
<reference evidence="5" key="1">
    <citation type="submission" date="2020-10" db="EMBL/GenBank/DDBJ databases">
        <title>High-Quality Genome Resource of Clonostachys rosea strain S41 by Oxford Nanopore Long-Read Sequencing.</title>
        <authorList>
            <person name="Wang H."/>
        </authorList>
    </citation>
    <scope>NUCLEOTIDE SEQUENCE</scope>
    <source>
        <strain evidence="5">S41</strain>
    </source>
</reference>
<dbReference type="SUPFAM" id="SSF53335">
    <property type="entry name" value="S-adenosyl-L-methionine-dependent methyltransferases"/>
    <property type="match status" value="1"/>
</dbReference>
<organism evidence="5 6">
    <name type="scientific">Bionectria ochroleuca</name>
    <name type="common">Gliocladium roseum</name>
    <dbReference type="NCBI Taxonomy" id="29856"/>
    <lineage>
        <taxon>Eukaryota</taxon>
        <taxon>Fungi</taxon>
        <taxon>Dikarya</taxon>
        <taxon>Ascomycota</taxon>
        <taxon>Pezizomycotina</taxon>
        <taxon>Sordariomycetes</taxon>
        <taxon>Hypocreomycetidae</taxon>
        <taxon>Hypocreales</taxon>
        <taxon>Bionectriaceae</taxon>
        <taxon>Clonostachys</taxon>
    </lineage>
</organism>
<proteinExistence type="predicted"/>
<dbReference type="PANTHER" id="PTHR43712">
    <property type="entry name" value="PUTATIVE (AFU_ORTHOLOGUE AFUA_4G14580)-RELATED"/>
    <property type="match status" value="1"/>
</dbReference>
<dbReference type="InterPro" id="IPR001077">
    <property type="entry name" value="COMT_C"/>
</dbReference>
<gene>
    <name evidence="5" type="ORF">IM811_005749</name>
</gene>
<dbReference type="PROSITE" id="PS51683">
    <property type="entry name" value="SAM_OMT_II"/>
    <property type="match status" value="1"/>
</dbReference>
<feature type="domain" description="O-methyltransferase C-terminal" evidence="4">
    <location>
        <begin position="52"/>
        <end position="208"/>
    </location>
</feature>
<dbReference type="Gene3D" id="3.40.50.150">
    <property type="entry name" value="Vaccinia Virus protein VP39"/>
    <property type="match status" value="1"/>
</dbReference>
<dbReference type="Proteomes" id="UP000616885">
    <property type="component" value="Unassembled WGS sequence"/>
</dbReference>
<dbReference type="AlphaFoldDB" id="A0A8H7K6L9"/>